<dbReference type="InterPro" id="IPR013373">
    <property type="entry name" value="Flagellin/pilin_N_arc"/>
</dbReference>
<name>A0ABU2G6S1_9EURY</name>
<gene>
    <name evidence="2" type="ORF">NDI79_20155</name>
</gene>
<feature type="region of interest" description="Disordered" evidence="1">
    <location>
        <begin position="54"/>
        <end position="73"/>
    </location>
</feature>
<feature type="compositionally biased region" description="Low complexity" evidence="1">
    <location>
        <begin position="57"/>
        <end position="69"/>
    </location>
</feature>
<evidence type="ECO:0000313" key="2">
    <source>
        <dbReference type="EMBL" id="MDS0296490.1"/>
    </source>
</evidence>
<dbReference type="EMBL" id="JAMQOQ010000006">
    <property type="protein sequence ID" value="MDS0296490.1"/>
    <property type="molecule type" value="Genomic_DNA"/>
</dbReference>
<protein>
    <submittedName>
        <fullName evidence="2">Type IV pilin</fullName>
    </submittedName>
</protein>
<comment type="caution">
    <text evidence="2">The sequence shown here is derived from an EMBL/GenBank/DDBJ whole genome shotgun (WGS) entry which is preliminary data.</text>
</comment>
<reference evidence="2 3" key="1">
    <citation type="submission" date="2022-06" db="EMBL/GenBank/DDBJ databases">
        <title>Halogeometricum sp. a new haloarchaeum isolate from saline soil.</title>
        <authorList>
            <person name="Strakova D."/>
            <person name="Galisteo C."/>
            <person name="Sanchez-Porro C."/>
            <person name="Ventosa A."/>
        </authorList>
    </citation>
    <scope>NUCLEOTIDE SEQUENCE [LARGE SCALE GENOMIC DNA]</scope>
    <source>
        <strain evidence="3">S3BR25-2</strain>
    </source>
</reference>
<organism evidence="2 3">
    <name type="scientific">Halogeometricum luteum</name>
    <dbReference type="NCBI Taxonomy" id="2950537"/>
    <lineage>
        <taxon>Archaea</taxon>
        <taxon>Methanobacteriati</taxon>
        <taxon>Methanobacteriota</taxon>
        <taxon>Stenosarchaea group</taxon>
        <taxon>Halobacteria</taxon>
        <taxon>Halobacteriales</taxon>
        <taxon>Haloferacaceae</taxon>
        <taxon>Halogeometricum</taxon>
    </lineage>
</organism>
<dbReference type="NCBIfam" id="TIGR02537">
    <property type="entry name" value="arch_flag_Nterm"/>
    <property type="match status" value="1"/>
</dbReference>
<proteinExistence type="predicted"/>
<evidence type="ECO:0000256" key="1">
    <source>
        <dbReference type="SAM" id="MobiDB-lite"/>
    </source>
</evidence>
<keyword evidence="3" id="KW-1185">Reference proteome</keyword>
<accession>A0ABU2G6S1</accession>
<sequence>MTDRALSPVVATLLLVGLVLSTAVVVGAASDALVAGASARAAAVDSDSAGLRGVGAPGASADPAAGLGPSPRPTAFSLSATGDELAVTYERGPTLDASALRLRIAVDGDPLAFQPPLPFFAARGFRSGPTGPFNVAADGAWSAGETATLAVAETNDPELEPGRTVTVRLYRGSSSRPLATLTASVSAAPG</sequence>
<evidence type="ECO:0000313" key="3">
    <source>
        <dbReference type="Proteomes" id="UP001254813"/>
    </source>
</evidence>
<dbReference type="Proteomes" id="UP001254813">
    <property type="component" value="Unassembled WGS sequence"/>
</dbReference>
<dbReference type="RefSeq" id="WP_310930499.1">
    <property type="nucleotide sequence ID" value="NZ_JAMQOQ010000006.1"/>
</dbReference>